<dbReference type="STRING" id="1477437.SAMN05444682_103301"/>
<dbReference type="InterPro" id="IPR025394">
    <property type="entry name" value="DUF4127"/>
</dbReference>
<dbReference type="OrthoDB" id="9789552at2"/>
<proteinExistence type="predicted"/>
<dbReference type="RefSeq" id="WP_090626079.1">
    <property type="nucleotide sequence ID" value="NZ_FOQO01000003.1"/>
</dbReference>
<sequence length="533" mass="59583">MKRKLSGLLVWALSSILSIGTAVASTRILLIPLDDRPSSWQFPQKMGRIGDAEVVMPPRSLWGRFMEPGQSDQIVAWIRSQDLSTYDAAIVAIDMLAYGGLVGSRTYQVGSSAALKRIRVLEEMRSKAPKLKIYAQNVIMRLALTYDRENAVYYSKFSEWAKISAATDVASRQRTAELEKEIPAHVLKNYLRARKRNLKTNLVAVRLVKKGVIDFLILSQDDASPVGIHVADREKLKQAIKELGIINQVAIQPGADEVSMLLLGRALNAYHNQHTAVKAIYCSDEKANTVMPYEDVPLRETVSHHLAAAGASEVQDEQEADLLFFVFASRDVAGRAETFVDEIARHVEQGKRVAVADVDPIGNIQGGDETFTSLLIRRGLMPRLSGYASWNTAGNTIGTVLPQGLIFTLADSQLMIDPVTGRNVIAAQRWFTLHRVMDDYYYHNLARKKTQTYMKAEGLGSLIMDAEQARKVEQYARTLMHDFFDGFTPQFFTDIPAGKQQIHCKSAGDIRFSLPWNRTFEAEIDFDIECALN</sequence>
<dbReference type="EMBL" id="FOQO01000003">
    <property type="protein sequence ID" value="SFI33254.1"/>
    <property type="molecule type" value="Genomic_DNA"/>
</dbReference>
<dbReference type="Pfam" id="PF13552">
    <property type="entry name" value="DUF4127"/>
    <property type="match status" value="1"/>
</dbReference>
<keyword evidence="2" id="KW-1185">Reference proteome</keyword>
<accession>A0A1I3HC47</accession>
<protein>
    <recommendedName>
        <fullName evidence="3">DUF4127 family protein</fullName>
    </recommendedName>
</protein>
<gene>
    <name evidence="1" type="ORF">SAMN05444682_103301</name>
</gene>
<dbReference type="AlphaFoldDB" id="A0A1I3HC47"/>
<evidence type="ECO:0008006" key="3">
    <source>
        <dbReference type="Google" id="ProtNLM"/>
    </source>
</evidence>
<reference evidence="1 2" key="1">
    <citation type="submission" date="2016-10" db="EMBL/GenBank/DDBJ databases">
        <authorList>
            <person name="de Groot N.N."/>
        </authorList>
    </citation>
    <scope>NUCLEOTIDE SEQUENCE [LARGE SCALE GENOMIC DNA]</scope>
    <source>
        <strain evidence="1 2">RK1</strain>
    </source>
</reference>
<evidence type="ECO:0000313" key="2">
    <source>
        <dbReference type="Proteomes" id="UP000198670"/>
    </source>
</evidence>
<organism evidence="1 2">
    <name type="scientific">Parapedobacter indicus</name>
    <dbReference type="NCBI Taxonomy" id="1477437"/>
    <lineage>
        <taxon>Bacteria</taxon>
        <taxon>Pseudomonadati</taxon>
        <taxon>Bacteroidota</taxon>
        <taxon>Sphingobacteriia</taxon>
        <taxon>Sphingobacteriales</taxon>
        <taxon>Sphingobacteriaceae</taxon>
        <taxon>Parapedobacter</taxon>
    </lineage>
</organism>
<dbReference type="Proteomes" id="UP000198670">
    <property type="component" value="Unassembled WGS sequence"/>
</dbReference>
<evidence type="ECO:0000313" key="1">
    <source>
        <dbReference type="EMBL" id="SFI33254.1"/>
    </source>
</evidence>
<name>A0A1I3HC47_9SPHI</name>